<dbReference type="PANTHER" id="PTHR30525">
    <property type="entry name" value="1-DEOXY-D-XYLULOSE 5-PHOSPHATE REDUCTOISOMERASE"/>
    <property type="match status" value="1"/>
</dbReference>
<keyword evidence="9" id="KW-0460">Magnesium</keyword>
<feature type="binding site" evidence="9">
    <location>
        <position position="122"/>
    </location>
    <ligand>
        <name>1-deoxy-D-xylulose 5-phosphate</name>
        <dbReference type="ChEBI" id="CHEBI:57792"/>
    </ligand>
</feature>
<dbReference type="OrthoDB" id="9806546at2"/>
<feature type="binding site" evidence="9">
    <location>
        <position position="149"/>
    </location>
    <ligand>
        <name>1-deoxy-D-xylulose 5-phosphate</name>
        <dbReference type="ChEBI" id="CHEBI:57792"/>
    </ligand>
</feature>
<evidence type="ECO:0000256" key="8">
    <source>
        <dbReference type="ARBA" id="ARBA00048543"/>
    </source>
</evidence>
<dbReference type="PIRSF" id="PIRSF006205">
    <property type="entry name" value="Dxp_reductismrs"/>
    <property type="match status" value="1"/>
</dbReference>
<dbReference type="InterPro" id="IPR013644">
    <property type="entry name" value="DXP_reductoisomerase_C"/>
</dbReference>
<feature type="binding site" evidence="9">
    <location>
        <position position="123"/>
    </location>
    <ligand>
        <name>NADPH</name>
        <dbReference type="ChEBI" id="CHEBI:57783"/>
    </ligand>
</feature>
<dbReference type="SUPFAM" id="SSF55347">
    <property type="entry name" value="Glyceraldehyde-3-phosphate dehydrogenase-like, C-terminal domain"/>
    <property type="match status" value="1"/>
</dbReference>
<evidence type="ECO:0000259" key="10">
    <source>
        <dbReference type="Pfam" id="PF02670"/>
    </source>
</evidence>
<dbReference type="PANTHER" id="PTHR30525:SF0">
    <property type="entry name" value="1-DEOXY-D-XYLULOSE 5-PHOSPHATE REDUCTOISOMERASE, CHLOROPLASTIC"/>
    <property type="match status" value="1"/>
</dbReference>
<gene>
    <name evidence="9" type="primary">dxr</name>
    <name evidence="13" type="ORF">SAMN05443551_2882</name>
</gene>
<organism evidence="13 14">
    <name type="scientific">Marivita hallyeonensis</name>
    <dbReference type="NCBI Taxonomy" id="996342"/>
    <lineage>
        <taxon>Bacteria</taxon>
        <taxon>Pseudomonadati</taxon>
        <taxon>Pseudomonadota</taxon>
        <taxon>Alphaproteobacteria</taxon>
        <taxon>Rhodobacterales</taxon>
        <taxon>Roseobacteraceae</taxon>
        <taxon>Marivita</taxon>
    </lineage>
</organism>
<dbReference type="STRING" id="996342.SAMN05443551_2882"/>
<keyword evidence="4 9" id="KW-0521">NADP</keyword>
<dbReference type="GO" id="GO:0016853">
    <property type="term" value="F:isomerase activity"/>
    <property type="evidence" value="ECO:0007669"/>
    <property type="project" value="UniProtKB-KW"/>
</dbReference>
<dbReference type="InterPro" id="IPR003821">
    <property type="entry name" value="DXP_reductoisomerase"/>
</dbReference>
<feature type="binding site" evidence="9">
    <location>
        <position position="148"/>
    </location>
    <ligand>
        <name>1-deoxy-D-xylulose 5-phosphate</name>
        <dbReference type="ChEBI" id="CHEBI:57792"/>
    </ligand>
</feature>
<dbReference type="Pfam" id="PF13288">
    <property type="entry name" value="DXPR_C"/>
    <property type="match status" value="1"/>
</dbReference>
<sequence length="390" mass="41586">MRRVTIFGATGSIGQNTLDLIGRDPDSYDVVALTGGQNIRQLAEDAIRFKADVAVTADPELLPDLRSALDGSGVEAAAGTEALIDAASRPADWVMSSIVGAAGLAPGLRALEQGATLALANKESMVCAGALMLQTAASHGGRILPVDSEHSAVFQALIGEDMSAVERVIITASGGAFRDWPLEELASATPEQAAQHPNWDMGQRITIDSASMFNKALELIETKEFFQIDPSKIEAVVHPESMIHALVGFRDGALMAHVGPADMRHAIGFALHYPDRKTLPVERLDLVALGQLTFRPADEARWPALRLARDVMATGGLAGAVFNAAKERALDGFIERRIGFQDIAAVVEEVLSRVSAQPGHIDAAITLDNVLQVDHLARVRADEIMNDKRG</sequence>
<evidence type="ECO:0000313" key="14">
    <source>
        <dbReference type="Proteomes" id="UP000184221"/>
    </source>
</evidence>
<comment type="similarity">
    <text evidence="2 9">Belongs to the DXR family.</text>
</comment>
<dbReference type="GO" id="GO:0030604">
    <property type="term" value="F:1-deoxy-D-xylulose-5-phosphate reductoisomerase activity"/>
    <property type="evidence" value="ECO:0007669"/>
    <property type="project" value="UniProtKB-UniRule"/>
</dbReference>
<dbReference type="EMBL" id="FQXC01000004">
    <property type="protein sequence ID" value="SHH74837.1"/>
    <property type="molecule type" value="Genomic_DNA"/>
</dbReference>
<dbReference type="Proteomes" id="UP000184221">
    <property type="component" value="Unassembled WGS sequence"/>
</dbReference>
<feature type="binding site" evidence="9">
    <location>
        <position position="202"/>
    </location>
    <ligand>
        <name>NADPH</name>
        <dbReference type="ChEBI" id="CHEBI:57783"/>
    </ligand>
</feature>
<feature type="binding site" evidence="9">
    <location>
        <position position="36"/>
    </location>
    <ligand>
        <name>NADPH</name>
        <dbReference type="ChEBI" id="CHEBI:57783"/>
    </ligand>
</feature>
<dbReference type="FunFam" id="3.40.50.720:FF:000045">
    <property type="entry name" value="1-deoxy-D-xylulose 5-phosphate reductoisomerase"/>
    <property type="match status" value="1"/>
</dbReference>
<comment type="catalytic activity">
    <reaction evidence="8">
        <text>2-C-methyl-D-erythritol 4-phosphate + NADP(+) = 1-deoxy-D-xylulose 5-phosphate + NADPH + H(+)</text>
        <dbReference type="Rhea" id="RHEA:13717"/>
        <dbReference type="ChEBI" id="CHEBI:15378"/>
        <dbReference type="ChEBI" id="CHEBI:57783"/>
        <dbReference type="ChEBI" id="CHEBI:57792"/>
        <dbReference type="ChEBI" id="CHEBI:58262"/>
        <dbReference type="ChEBI" id="CHEBI:58349"/>
        <dbReference type="EC" id="1.1.1.267"/>
    </reaction>
    <physiologicalReaction direction="right-to-left" evidence="8">
        <dbReference type="Rhea" id="RHEA:13719"/>
    </physiologicalReaction>
</comment>
<evidence type="ECO:0000256" key="4">
    <source>
        <dbReference type="ARBA" id="ARBA00022857"/>
    </source>
</evidence>
<dbReference type="Gene3D" id="1.10.1740.10">
    <property type="match status" value="1"/>
</dbReference>
<evidence type="ECO:0000256" key="9">
    <source>
        <dbReference type="HAMAP-Rule" id="MF_00183"/>
    </source>
</evidence>
<feature type="binding site" evidence="9">
    <location>
        <position position="218"/>
    </location>
    <ligand>
        <name>1-deoxy-D-xylulose 5-phosphate</name>
        <dbReference type="ChEBI" id="CHEBI:57792"/>
    </ligand>
</feature>
<comment type="function">
    <text evidence="9">Catalyzes the NADPH-dependent rearrangement and reduction of 1-deoxy-D-xylulose-5-phosphate (DXP) to 2-C-methyl-D-erythritol 4-phosphate (MEP).</text>
</comment>
<keyword evidence="5 9" id="KW-0560">Oxidoreductase</keyword>
<dbReference type="InterPro" id="IPR036169">
    <property type="entry name" value="DXPR_C_sf"/>
</dbReference>
<evidence type="ECO:0000256" key="2">
    <source>
        <dbReference type="ARBA" id="ARBA00006825"/>
    </source>
</evidence>
<evidence type="ECO:0000259" key="12">
    <source>
        <dbReference type="Pfam" id="PF13288"/>
    </source>
</evidence>
<dbReference type="Gene3D" id="3.40.50.720">
    <property type="entry name" value="NAD(P)-binding Rossmann-like Domain"/>
    <property type="match status" value="1"/>
</dbReference>
<feature type="binding site" evidence="9">
    <location>
        <position position="11"/>
    </location>
    <ligand>
        <name>NADPH</name>
        <dbReference type="ChEBI" id="CHEBI:57783"/>
    </ligand>
</feature>
<evidence type="ECO:0000256" key="5">
    <source>
        <dbReference type="ARBA" id="ARBA00023002"/>
    </source>
</evidence>
<dbReference type="AlphaFoldDB" id="A0A1M5VHY4"/>
<feature type="domain" description="1-deoxy-D-xylulose 5-phosphate reductoisomerase N-terminal" evidence="10">
    <location>
        <begin position="4"/>
        <end position="129"/>
    </location>
</feature>
<feature type="binding site" evidence="9">
    <location>
        <position position="12"/>
    </location>
    <ligand>
        <name>NADPH</name>
        <dbReference type="ChEBI" id="CHEBI:57783"/>
    </ligand>
</feature>
<feature type="binding site" evidence="9">
    <location>
        <position position="149"/>
    </location>
    <ligand>
        <name>Mn(2+)</name>
        <dbReference type="ChEBI" id="CHEBI:29035"/>
    </ligand>
</feature>
<dbReference type="NCBIfam" id="TIGR00243">
    <property type="entry name" value="Dxr"/>
    <property type="match status" value="1"/>
</dbReference>
<dbReference type="InterPro" id="IPR013512">
    <property type="entry name" value="DXP_reductoisomerase_N"/>
</dbReference>
<reference evidence="13 14" key="1">
    <citation type="submission" date="2016-11" db="EMBL/GenBank/DDBJ databases">
        <authorList>
            <person name="Jaros S."/>
            <person name="Januszkiewicz K."/>
            <person name="Wedrychowicz H."/>
        </authorList>
    </citation>
    <scope>NUCLEOTIDE SEQUENCE [LARGE SCALE GENOMIC DNA]</scope>
    <source>
        <strain evidence="13 14">DSM 29431</strain>
    </source>
</reference>
<dbReference type="RefSeq" id="WP_072778542.1">
    <property type="nucleotide sequence ID" value="NZ_FQXC01000004.1"/>
</dbReference>
<accession>A0A1M5VHY4</accession>
<dbReference type="HAMAP" id="MF_00183">
    <property type="entry name" value="DXP_reductoisom"/>
    <property type="match status" value="1"/>
</dbReference>
<feature type="binding site" evidence="9">
    <location>
        <position position="196"/>
    </location>
    <ligand>
        <name>1-deoxy-D-xylulose 5-phosphate</name>
        <dbReference type="ChEBI" id="CHEBI:57792"/>
    </ligand>
</feature>
<evidence type="ECO:0000313" key="13">
    <source>
        <dbReference type="EMBL" id="SHH74837.1"/>
    </source>
</evidence>
<comment type="caution">
    <text evidence="9">Lacks conserved residue(s) required for the propagation of feature annotation.</text>
</comment>
<feature type="binding site" evidence="9">
    <location>
        <position position="38"/>
    </location>
    <ligand>
        <name>NADPH</name>
        <dbReference type="ChEBI" id="CHEBI:57783"/>
    </ligand>
</feature>
<dbReference type="GO" id="GO:0070402">
    <property type="term" value="F:NADPH binding"/>
    <property type="evidence" value="ECO:0007669"/>
    <property type="project" value="InterPro"/>
</dbReference>
<feature type="binding site" evidence="9">
    <location>
        <position position="13"/>
    </location>
    <ligand>
        <name>NADPH</name>
        <dbReference type="ChEBI" id="CHEBI:57783"/>
    </ligand>
</feature>
<keyword evidence="14" id="KW-1185">Reference proteome</keyword>
<name>A0A1M5VHY4_9RHOB</name>
<protein>
    <recommendedName>
        <fullName evidence="9">1-deoxy-D-xylulose 5-phosphate reductoisomerase</fullName>
        <shortName evidence="9">DXP reductoisomerase</shortName>
        <ecNumber evidence="9">1.1.1.267</ecNumber>
    </recommendedName>
    <alternativeName>
        <fullName evidence="9">1-deoxyxylulose-5-phosphate reductoisomerase</fullName>
    </alternativeName>
    <alternativeName>
        <fullName evidence="9">2-C-methyl-D-erythritol 4-phosphate synthase</fullName>
    </alternativeName>
</protein>
<dbReference type="EC" id="1.1.1.267" evidence="9"/>
<feature type="binding site" evidence="9">
    <location>
        <position position="209"/>
    </location>
    <ligand>
        <name>1-deoxy-D-xylulose 5-phosphate</name>
        <dbReference type="ChEBI" id="CHEBI:57792"/>
    </ligand>
</feature>
<dbReference type="SUPFAM" id="SSF51735">
    <property type="entry name" value="NAD(P)-binding Rossmann-fold domains"/>
    <property type="match status" value="1"/>
</dbReference>
<dbReference type="InterPro" id="IPR026877">
    <property type="entry name" value="DXPR_C"/>
</dbReference>
<feature type="binding site" evidence="9">
    <location>
        <position position="215"/>
    </location>
    <ligand>
        <name>1-deoxy-D-xylulose 5-phosphate</name>
        <dbReference type="ChEBI" id="CHEBI:57792"/>
    </ligand>
</feature>
<evidence type="ECO:0000256" key="3">
    <source>
        <dbReference type="ARBA" id="ARBA00022723"/>
    </source>
</evidence>
<feature type="binding site" evidence="9">
    <location>
        <position position="214"/>
    </location>
    <ligand>
        <name>1-deoxy-D-xylulose 5-phosphate</name>
        <dbReference type="ChEBI" id="CHEBI:57792"/>
    </ligand>
</feature>
<feature type="binding site" evidence="9">
    <location>
        <position position="147"/>
    </location>
    <ligand>
        <name>Mn(2+)</name>
        <dbReference type="ChEBI" id="CHEBI:29035"/>
    </ligand>
</feature>
<dbReference type="Pfam" id="PF08436">
    <property type="entry name" value="DXP_redisom_C"/>
    <property type="match status" value="1"/>
</dbReference>
<keyword evidence="13" id="KW-0413">Isomerase</keyword>
<feature type="binding site" evidence="9">
    <location>
        <position position="121"/>
    </location>
    <ligand>
        <name>NADPH</name>
        <dbReference type="ChEBI" id="CHEBI:57783"/>
    </ligand>
</feature>
<evidence type="ECO:0000256" key="1">
    <source>
        <dbReference type="ARBA" id="ARBA00005094"/>
    </source>
</evidence>
<dbReference type="Pfam" id="PF02670">
    <property type="entry name" value="DXP_reductoisom"/>
    <property type="match status" value="1"/>
</dbReference>
<dbReference type="SUPFAM" id="SSF69055">
    <property type="entry name" value="1-deoxy-D-xylulose-5-phosphate reductoisomerase, C-terminal domain"/>
    <property type="match status" value="1"/>
</dbReference>
<comment type="cofactor">
    <cofactor evidence="9">
        <name>Mg(2+)</name>
        <dbReference type="ChEBI" id="CHEBI:18420"/>
    </cofactor>
    <cofactor evidence="9">
        <name>Mn(2+)</name>
        <dbReference type="ChEBI" id="CHEBI:29035"/>
    </cofactor>
</comment>
<keyword evidence="7 9" id="KW-0414">Isoprene biosynthesis</keyword>
<dbReference type="InterPro" id="IPR036291">
    <property type="entry name" value="NAD(P)-bd_dom_sf"/>
</dbReference>
<evidence type="ECO:0000256" key="7">
    <source>
        <dbReference type="ARBA" id="ARBA00023229"/>
    </source>
</evidence>
<feature type="domain" description="DXP reductoisomerase C-terminal" evidence="12">
    <location>
        <begin position="259"/>
        <end position="378"/>
    </location>
</feature>
<feature type="binding site" evidence="9">
    <location>
        <position position="173"/>
    </location>
    <ligand>
        <name>1-deoxy-D-xylulose 5-phosphate</name>
        <dbReference type="ChEBI" id="CHEBI:57792"/>
    </ligand>
</feature>
<keyword evidence="3 9" id="KW-0479">Metal-binding</keyword>
<dbReference type="GO" id="GO:0051484">
    <property type="term" value="P:isopentenyl diphosphate biosynthetic process, methylerythritol 4-phosphate pathway involved in terpenoid biosynthetic process"/>
    <property type="evidence" value="ECO:0007669"/>
    <property type="project" value="UniProtKB-ARBA"/>
</dbReference>
<keyword evidence="6 9" id="KW-0464">Manganese</keyword>
<evidence type="ECO:0000256" key="6">
    <source>
        <dbReference type="ARBA" id="ARBA00023211"/>
    </source>
</evidence>
<feature type="binding site" evidence="9">
    <location>
        <position position="218"/>
    </location>
    <ligand>
        <name>Mn(2+)</name>
        <dbReference type="ChEBI" id="CHEBI:29035"/>
    </ligand>
</feature>
<feature type="domain" description="1-deoxy-D-xylulose 5-phosphate reductoisomerase C-terminal" evidence="11">
    <location>
        <begin position="143"/>
        <end position="226"/>
    </location>
</feature>
<proteinExistence type="inferred from homology"/>
<dbReference type="UniPathway" id="UPA00056">
    <property type="reaction ID" value="UER00092"/>
</dbReference>
<dbReference type="GO" id="GO:0030145">
    <property type="term" value="F:manganese ion binding"/>
    <property type="evidence" value="ECO:0007669"/>
    <property type="project" value="TreeGrafter"/>
</dbReference>
<comment type="pathway">
    <text evidence="1 9">Isoprenoid biosynthesis; isopentenyl diphosphate biosynthesis via DXP pathway; isopentenyl diphosphate from 1-deoxy-D-xylulose 5-phosphate: step 1/6.</text>
</comment>
<evidence type="ECO:0000259" key="11">
    <source>
        <dbReference type="Pfam" id="PF08436"/>
    </source>
</evidence>
<feature type="binding site" evidence="9">
    <location>
        <position position="10"/>
    </location>
    <ligand>
        <name>NADPH</name>
        <dbReference type="ChEBI" id="CHEBI:57783"/>
    </ligand>
</feature>